<protein>
    <submittedName>
        <fullName evidence="2">Uncharacterized protein</fullName>
    </submittedName>
</protein>
<reference evidence="3" key="1">
    <citation type="journal article" date="2020" name="Nat. Commun.">
        <title>Genome sequence of the cluster root forming white lupin.</title>
        <authorList>
            <person name="Hufnagel B."/>
            <person name="Marques A."/>
            <person name="Soriano A."/>
            <person name="Marques L."/>
            <person name="Divol F."/>
            <person name="Doumas P."/>
            <person name="Sallet E."/>
            <person name="Mancinotti D."/>
            <person name="Carrere S."/>
            <person name="Marande W."/>
            <person name="Arribat S."/>
            <person name="Keller J."/>
            <person name="Huneau C."/>
            <person name="Blein T."/>
            <person name="Aime D."/>
            <person name="Laguerre M."/>
            <person name="Taylor J."/>
            <person name="Schubert V."/>
            <person name="Nelson M."/>
            <person name="Geu-Flores F."/>
            <person name="Crespi M."/>
            <person name="Gallardo-Guerrero K."/>
            <person name="Delaux P.-M."/>
            <person name="Salse J."/>
            <person name="Berges H."/>
            <person name="Guyot R."/>
            <person name="Gouzy J."/>
            <person name="Peret B."/>
        </authorList>
    </citation>
    <scope>NUCLEOTIDE SEQUENCE [LARGE SCALE GENOMIC DNA]</scope>
    <source>
        <strain evidence="3">cv. Amiga</strain>
    </source>
</reference>
<evidence type="ECO:0000313" key="2">
    <source>
        <dbReference type="EMBL" id="KAE9591078.1"/>
    </source>
</evidence>
<organism evidence="2 3">
    <name type="scientific">Lupinus albus</name>
    <name type="common">White lupine</name>
    <name type="synonym">Lupinus termis</name>
    <dbReference type="NCBI Taxonomy" id="3870"/>
    <lineage>
        <taxon>Eukaryota</taxon>
        <taxon>Viridiplantae</taxon>
        <taxon>Streptophyta</taxon>
        <taxon>Embryophyta</taxon>
        <taxon>Tracheophyta</taxon>
        <taxon>Spermatophyta</taxon>
        <taxon>Magnoliopsida</taxon>
        <taxon>eudicotyledons</taxon>
        <taxon>Gunneridae</taxon>
        <taxon>Pentapetalae</taxon>
        <taxon>rosids</taxon>
        <taxon>fabids</taxon>
        <taxon>Fabales</taxon>
        <taxon>Fabaceae</taxon>
        <taxon>Papilionoideae</taxon>
        <taxon>50 kb inversion clade</taxon>
        <taxon>genistoids sensu lato</taxon>
        <taxon>core genistoids</taxon>
        <taxon>Genisteae</taxon>
        <taxon>Lupinus</taxon>
    </lineage>
</organism>
<gene>
    <name evidence="2" type="ORF">Lalb_Chr20g0114341</name>
</gene>
<dbReference type="EMBL" id="WOCE01000020">
    <property type="protein sequence ID" value="KAE9591078.1"/>
    <property type="molecule type" value="Genomic_DNA"/>
</dbReference>
<keyword evidence="1" id="KW-0472">Membrane</keyword>
<comment type="caution">
    <text evidence="2">The sequence shown here is derived from an EMBL/GenBank/DDBJ whole genome shotgun (WGS) entry which is preliminary data.</text>
</comment>
<dbReference type="Proteomes" id="UP000447434">
    <property type="component" value="Chromosome 20"/>
</dbReference>
<keyword evidence="1" id="KW-1133">Transmembrane helix</keyword>
<feature type="transmembrane region" description="Helical" evidence="1">
    <location>
        <begin position="5"/>
        <end position="21"/>
    </location>
</feature>
<proteinExistence type="predicted"/>
<dbReference type="AlphaFoldDB" id="A0A6A4NWL3"/>
<keyword evidence="3" id="KW-1185">Reference proteome</keyword>
<evidence type="ECO:0000313" key="3">
    <source>
        <dbReference type="Proteomes" id="UP000447434"/>
    </source>
</evidence>
<keyword evidence="1" id="KW-0812">Transmembrane</keyword>
<sequence length="53" mass="6401">MPIFFILYIYFLFMCILLLNTNGLYHFLIFFSELFSSFFFSSSFLVIECSPYL</sequence>
<accession>A0A6A4NWL3</accession>
<evidence type="ECO:0000256" key="1">
    <source>
        <dbReference type="SAM" id="Phobius"/>
    </source>
</evidence>
<name>A0A6A4NWL3_LUPAL</name>